<evidence type="ECO:0000256" key="2">
    <source>
        <dbReference type="ARBA" id="ARBA00022475"/>
    </source>
</evidence>
<accession>A0A5D3KIF1</accession>
<keyword evidence="3 6" id="KW-0812">Transmembrane</keyword>
<keyword evidence="5 6" id="KW-0472">Membrane</keyword>
<feature type="transmembrane region" description="Helical" evidence="6">
    <location>
        <begin position="235"/>
        <end position="258"/>
    </location>
</feature>
<evidence type="ECO:0000256" key="1">
    <source>
        <dbReference type="ARBA" id="ARBA00004651"/>
    </source>
</evidence>
<keyword evidence="2" id="KW-1003">Cell membrane</keyword>
<sequence>MHDRSAGHARIRRVVIGGAAAFSVYVASAGVTACAQLLIARIVGAHTYGVYAYVIAWITILAYFCALGFDIALLRFVSAYQTMGASGLARGVIQYAERRSLGISLLVAFIGAGIIEIWPGPFSTELTNTFLVGFILIPILALLWIRCSIVRAFGGVVPALIPDRVMRDGILVIIVVVSGLFLGSRIEAQGIMMATVAGAVVGLVLASQAVRRLCPDAIRAAEPQYEPVTWRQTAVPFMIIAGAEALLNRAGVVLLGWFGDTREAGIYSLVFNIAFLVALPRTAINTLFAPTISSLFTRNDRATLQALVTKAALWTLCTSVGIALGLAIVAEPLLAWFGRDFVVGAPALRILLLGQVIAAAFGSLLLIMTMTEHERGAAVLLTLSAVINILASVAFIYWLGLTGAAIASSAALIIWHIAMAFFIFRHLRLLPGLLGLFVPNRQEKATSRPDVRVKASSV</sequence>
<dbReference type="InterPro" id="IPR050833">
    <property type="entry name" value="Poly_Biosynth_Transport"/>
</dbReference>
<evidence type="ECO:0000313" key="7">
    <source>
        <dbReference type="EMBL" id="TYL96842.1"/>
    </source>
</evidence>
<dbReference type="OrthoDB" id="9800982at2"/>
<feature type="transmembrane region" description="Helical" evidence="6">
    <location>
        <begin position="165"/>
        <end position="184"/>
    </location>
</feature>
<organism evidence="7 8">
    <name type="scientific">Bradyrhizobium rifense</name>
    <dbReference type="NCBI Taxonomy" id="515499"/>
    <lineage>
        <taxon>Bacteria</taxon>
        <taxon>Pseudomonadati</taxon>
        <taxon>Pseudomonadota</taxon>
        <taxon>Alphaproteobacteria</taxon>
        <taxon>Hyphomicrobiales</taxon>
        <taxon>Nitrobacteraceae</taxon>
        <taxon>Bradyrhizobium</taxon>
    </lineage>
</organism>
<feature type="transmembrane region" description="Helical" evidence="6">
    <location>
        <begin position="264"/>
        <end position="290"/>
    </location>
</feature>
<evidence type="ECO:0000256" key="3">
    <source>
        <dbReference type="ARBA" id="ARBA00022692"/>
    </source>
</evidence>
<feature type="transmembrane region" description="Helical" evidence="6">
    <location>
        <begin position="100"/>
        <end position="118"/>
    </location>
</feature>
<dbReference type="AlphaFoldDB" id="A0A5D3KIF1"/>
<feature type="transmembrane region" description="Helical" evidence="6">
    <location>
        <begin position="350"/>
        <end position="370"/>
    </location>
</feature>
<keyword evidence="8" id="KW-1185">Reference proteome</keyword>
<dbReference type="PROSITE" id="PS51257">
    <property type="entry name" value="PROKAR_LIPOPROTEIN"/>
    <property type="match status" value="1"/>
</dbReference>
<feature type="transmembrane region" description="Helical" evidence="6">
    <location>
        <begin position="190"/>
        <end position="214"/>
    </location>
</feature>
<evidence type="ECO:0000313" key="8">
    <source>
        <dbReference type="Proteomes" id="UP000324758"/>
    </source>
</evidence>
<comment type="subcellular location">
    <subcellularLocation>
        <location evidence="1">Cell membrane</location>
        <topology evidence="1">Multi-pass membrane protein</topology>
    </subcellularLocation>
</comment>
<reference evidence="7 8" key="1">
    <citation type="submission" date="2019-08" db="EMBL/GenBank/DDBJ databases">
        <title>Bradyrhizobium hipponensis sp. nov., a rhizobium isolated from a Lupinus angustifolius root nodule in Tunisia.</title>
        <authorList>
            <person name="Off K."/>
            <person name="Rejili M."/>
            <person name="Mars M."/>
            <person name="Brachmann A."/>
            <person name="Marin M."/>
        </authorList>
    </citation>
    <scope>NUCLEOTIDE SEQUENCE [LARGE SCALE GENOMIC DNA]</scope>
    <source>
        <strain evidence="7 8">CTAW71</strain>
    </source>
</reference>
<protein>
    <submittedName>
        <fullName evidence="7">Oligosaccharide flippase family protein</fullName>
    </submittedName>
</protein>
<keyword evidence="4 6" id="KW-1133">Transmembrane helix</keyword>
<feature type="transmembrane region" description="Helical" evidence="6">
    <location>
        <begin position="405"/>
        <end position="424"/>
    </location>
</feature>
<evidence type="ECO:0000256" key="5">
    <source>
        <dbReference type="ARBA" id="ARBA00023136"/>
    </source>
</evidence>
<name>A0A5D3KIF1_9BRAD</name>
<feature type="transmembrane region" description="Helical" evidence="6">
    <location>
        <begin position="311"/>
        <end position="330"/>
    </location>
</feature>
<dbReference type="PANTHER" id="PTHR30250">
    <property type="entry name" value="PST FAMILY PREDICTED COLANIC ACID TRANSPORTER"/>
    <property type="match status" value="1"/>
</dbReference>
<feature type="transmembrane region" description="Helical" evidence="6">
    <location>
        <begin position="377"/>
        <end position="399"/>
    </location>
</feature>
<dbReference type="GO" id="GO:0005886">
    <property type="term" value="C:plasma membrane"/>
    <property type="evidence" value="ECO:0007669"/>
    <property type="project" value="UniProtKB-SubCell"/>
</dbReference>
<evidence type="ECO:0000256" key="4">
    <source>
        <dbReference type="ARBA" id="ARBA00022989"/>
    </source>
</evidence>
<comment type="caution">
    <text evidence="7">The sequence shown here is derived from an EMBL/GenBank/DDBJ whole genome shotgun (WGS) entry which is preliminary data.</text>
</comment>
<gene>
    <name evidence="7" type="ORF">FXB40_10685</name>
</gene>
<proteinExistence type="predicted"/>
<dbReference type="EMBL" id="VSSS01000017">
    <property type="protein sequence ID" value="TYL96842.1"/>
    <property type="molecule type" value="Genomic_DNA"/>
</dbReference>
<dbReference type="PANTHER" id="PTHR30250:SF11">
    <property type="entry name" value="O-ANTIGEN TRANSPORTER-RELATED"/>
    <property type="match status" value="1"/>
</dbReference>
<feature type="transmembrane region" description="Helical" evidence="6">
    <location>
        <begin position="14"/>
        <end position="39"/>
    </location>
</feature>
<feature type="transmembrane region" description="Helical" evidence="6">
    <location>
        <begin position="51"/>
        <end position="74"/>
    </location>
</feature>
<dbReference type="Proteomes" id="UP000324758">
    <property type="component" value="Unassembled WGS sequence"/>
</dbReference>
<evidence type="ECO:0000256" key="6">
    <source>
        <dbReference type="SAM" id="Phobius"/>
    </source>
</evidence>
<feature type="transmembrane region" description="Helical" evidence="6">
    <location>
        <begin position="130"/>
        <end position="153"/>
    </location>
</feature>